<dbReference type="PANTHER" id="PTHR37540">
    <property type="entry name" value="TRANSCRIPTION FACTOR (ACR-2), PUTATIVE-RELATED-RELATED"/>
    <property type="match status" value="1"/>
</dbReference>
<dbReference type="EMBL" id="JAFEKC020000017">
    <property type="protein sequence ID" value="KAK0510174.1"/>
    <property type="molecule type" value="Genomic_DNA"/>
</dbReference>
<evidence type="ECO:0000256" key="1">
    <source>
        <dbReference type="SAM" id="MobiDB-lite"/>
    </source>
</evidence>
<evidence type="ECO:0000313" key="3">
    <source>
        <dbReference type="Proteomes" id="UP001166286"/>
    </source>
</evidence>
<proteinExistence type="predicted"/>
<comment type="caution">
    <text evidence="2">The sequence shown here is derived from an EMBL/GenBank/DDBJ whole genome shotgun (WGS) entry which is preliminary data.</text>
</comment>
<reference evidence="2" key="1">
    <citation type="submission" date="2023-03" db="EMBL/GenBank/DDBJ databases">
        <title>Complete genome of Cladonia borealis.</title>
        <authorList>
            <person name="Park H."/>
        </authorList>
    </citation>
    <scope>NUCLEOTIDE SEQUENCE</scope>
    <source>
        <strain evidence="2">ANT050790</strain>
    </source>
</reference>
<dbReference type="AlphaFoldDB" id="A0AA39QXM5"/>
<protein>
    <recommendedName>
        <fullName evidence="4">Tachykinin family protein</fullName>
    </recommendedName>
</protein>
<sequence length="501" mass="56211">MHYPEQLLWVPMQKPADIKNVKTMQKIRSHAQREVRRRERELKPKRLAENSKMSTVLHFDVVNVETHNQTMSEGDSPKNKLPILPNIAKFSQDALTIAMEDLNPPAEAILLQPLRLYQMIYHCICIWHSEQAHRVCGGGPNGRWQLWMPSFLTNETILYAQSFSATIIYQIWTRHFDASKALVLKDQAVTRINRSLTESPDAVSDATVASVLCLAYSTHMEKSWDTSLRSLLVEGLGRANYLTHMNGLKRMIELNGGWCAVSSNELLGDMLAMCDYLGAIIHRSKLIYVPTGPPLAQKAPQISPILAQTSPLLDSNGSSQTPPIPQRPQRTSESIETMRRLTRAFCNHDENSSLDQPGLRDSLSSYTQDIYSPEQAILIGTVEEKMSEAIYITCRLYALALLHDVPFGHSNNRKSLLLLQQLLESTILVGWTDLPGVLLWVLLVGAAAERDHGEGNVIAGYLAAVCNYIGMRHWDAVREILVTFLAIEDKLDARAGRLARG</sequence>
<dbReference type="PANTHER" id="PTHR37540:SF5">
    <property type="entry name" value="TRANSCRIPTION FACTOR DOMAIN-CONTAINING PROTEIN"/>
    <property type="match status" value="1"/>
</dbReference>
<name>A0AA39QXM5_9LECA</name>
<evidence type="ECO:0000313" key="2">
    <source>
        <dbReference type="EMBL" id="KAK0510174.1"/>
    </source>
</evidence>
<evidence type="ECO:0008006" key="4">
    <source>
        <dbReference type="Google" id="ProtNLM"/>
    </source>
</evidence>
<dbReference type="InterPro" id="IPR021858">
    <property type="entry name" value="Fun_TF"/>
</dbReference>
<gene>
    <name evidence="2" type="ORF">JMJ35_007568</name>
</gene>
<feature type="region of interest" description="Disordered" evidence="1">
    <location>
        <begin position="312"/>
        <end position="333"/>
    </location>
</feature>
<accession>A0AA39QXM5</accession>
<dbReference type="Pfam" id="PF11951">
    <property type="entry name" value="Fungal_trans_2"/>
    <property type="match status" value="1"/>
</dbReference>
<dbReference type="Proteomes" id="UP001166286">
    <property type="component" value="Unassembled WGS sequence"/>
</dbReference>
<keyword evidence="3" id="KW-1185">Reference proteome</keyword>
<organism evidence="2 3">
    <name type="scientific">Cladonia borealis</name>
    <dbReference type="NCBI Taxonomy" id="184061"/>
    <lineage>
        <taxon>Eukaryota</taxon>
        <taxon>Fungi</taxon>
        <taxon>Dikarya</taxon>
        <taxon>Ascomycota</taxon>
        <taxon>Pezizomycotina</taxon>
        <taxon>Lecanoromycetes</taxon>
        <taxon>OSLEUM clade</taxon>
        <taxon>Lecanoromycetidae</taxon>
        <taxon>Lecanorales</taxon>
        <taxon>Lecanorineae</taxon>
        <taxon>Cladoniaceae</taxon>
        <taxon>Cladonia</taxon>
    </lineage>
</organism>